<comment type="caution">
    <text evidence="1">The sequence shown here is derived from an EMBL/GenBank/DDBJ whole genome shotgun (WGS) entry which is preliminary data.</text>
</comment>
<keyword evidence="2" id="KW-1185">Reference proteome</keyword>
<evidence type="ECO:0000313" key="1">
    <source>
        <dbReference type="EMBL" id="MEY8771163.1"/>
    </source>
</evidence>
<dbReference type="InterPro" id="IPR010261">
    <property type="entry name" value="Tir_chaperone"/>
</dbReference>
<protein>
    <submittedName>
        <fullName evidence="1">CesT family type III secretion system chaperone</fullName>
    </submittedName>
</protein>
<dbReference type="EMBL" id="JBGFFX010000006">
    <property type="protein sequence ID" value="MEY8771163.1"/>
    <property type="molecule type" value="Genomic_DNA"/>
</dbReference>
<organism evidence="1 2">
    <name type="scientific">Erwinia aeris</name>
    <dbReference type="NCBI Taxonomy" id="3239803"/>
    <lineage>
        <taxon>Bacteria</taxon>
        <taxon>Pseudomonadati</taxon>
        <taxon>Pseudomonadota</taxon>
        <taxon>Gammaproteobacteria</taxon>
        <taxon>Enterobacterales</taxon>
        <taxon>Erwiniaceae</taxon>
        <taxon>Erwinia</taxon>
    </lineage>
</organism>
<dbReference type="Proteomes" id="UP001565243">
    <property type="component" value="Unassembled WGS sequence"/>
</dbReference>
<name>A0ABV4E8D2_9GAMM</name>
<evidence type="ECO:0000313" key="2">
    <source>
        <dbReference type="Proteomes" id="UP001565243"/>
    </source>
</evidence>
<sequence length="144" mass="16240">MSTSFSSALIPLFNYLKLTPEMRGDEEAFELVMWSDLSLRLLHYPGNHITFSCLLPFRTANDITTELLWELLQANLMNEEFPPIVLAASANSDELVIWSRLPMNTADPQALIALYENMAFYTHTLGQRLGIISQHLPDEVGVGL</sequence>
<reference evidence="1 2" key="1">
    <citation type="submission" date="2024-07" db="EMBL/GenBank/DDBJ databases">
        <authorList>
            <person name="Hebao G."/>
        </authorList>
    </citation>
    <scope>NUCLEOTIDE SEQUENCE [LARGE SCALE GENOMIC DNA]</scope>
    <source>
        <strain evidence="1 2">ACCC 02193</strain>
    </source>
</reference>
<dbReference type="Pfam" id="PF05932">
    <property type="entry name" value="CesT"/>
    <property type="match status" value="1"/>
</dbReference>
<dbReference type="SUPFAM" id="SSF69635">
    <property type="entry name" value="Type III secretory system chaperone-like"/>
    <property type="match status" value="1"/>
</dbReference>
<dbReference type="RefSeq" id="WP_301730408.1">
    <property type="nucleotide sequence ID" value="NZ_JBGFFX010000006.1"/>
</dbReference>
<accession>A0ABV4E8D2</accession>
<gene>
    <name evidence="1" type="ORF">AB6T85_12100</name>
</gene>
<dbReference type="Gene3D" id="3.30.1460.10">
    <property type="match status" value="1"/>
</dbReference>
<proteinExistence type="predicted"/>
<dbReference type="CDD" id="cd17025">
    <property type="entry name" value="T3SC_IA_ShcF-like"/>
    <property type="match status" value="1"/>
</dbReference>